<accession>A0A2S4WNM9</accession>
<proteinExistence type="predicted"/>
<dbReference type="AlphaFoldDB" id="A0A2S4WNM9"/>
<sequence length="359" mass="38585">MSMPWLYTSHTLAPRNAQLSSHSSQATAHPLRILSSPQDIKCSDLIAWTLWSEDLSALFVLWDASKRTTIGEDQSRSAYSSIIPPIFKQPNYFRQASIRLKKRQADEGESVTRTSNLREAAPDNQLLEAGLAPPGTESPELDSGKTQAPRGKSSPPASPKAPVPQTVSTKKAPEQPELFDAGLKGALIIGTAAILMGIYLVLRKKLTPEPESQMPVVYEKGGLDGPSAQASFGRNASISGPFGDSNAVDDSWQVKPGASRSEKVASLGTNRAQGGRLPARTPSLPGKTVAFPSRVKVTKQMTKQPPPRQGQGVQARIPVPGLEGLGITKHEQMKKTSAMSIQVIGSRHEHHQNIASKLS</sequence>
<evidence type="ECO:0000256" key="1">
    <source>
        <dbReference type="SAM" id="MobiDB-lite"/>
    </source>
</evidence>
<dbReference type="EMBL" id="PKSM01000002">
    <property type="protein sequence ID" value="POW23381.1"/>
    <property type="molecule type" value="Genomic_DNA"/>
</dbReference>
<organism evidence="2 3">
    <name type="scientific">Puccinia striiformis</name>
    <dbReference type="NCBI Taxonomy" id="27350"/>
    <lineage>
        <taxon>Eukaryota</taxon>
        <taxon>Fungi</taxon>
        <taxon>Dikarya</taxon>
        <taxon>Basidiomycota</taxon>
        <taxon>Pucciniomycotina</taxon>
        <taxon>Pucciniomycetes</taxon>
        <taxon>Pucciniales</taxon>
        <taxon>Pucciniaceae</taxon>
        <taxon>Puccinia</taxon>
    </lineage>
</organism>
<dbReference type="VEuPathDB" id="FungiDB:PSTT_00733"/>
<dbReference type="OrthoDB" id="2499299at2759"/>
<comment type="caution">
    <text evidence="2">The sequence shown here is derived from an EMBL/GenBank/DDBJ whole genome shotgun (WGS) entry which is preliminary data.</text>
</comment>
<feature type="region of interest" description="Disordered" evidence="1">
    <location>
        <begin position="256"/>
        <end position="288"/>
    </location>
</feature>
<dbReference type="VEuPathDB" id="FungiDB:PSHT_00304"/>
<keyword evidence="3" id="KW-1185">Reference proteome</keyword>
<dbReference type="Proteomes" id="UP000238274">
    <property type="component" value="Unassembled WGS sequence"/>
</dbReference>
<name>A0A2S4WNM9_9BASI</name>
<reference evidence="2 3" key="1">
    <citation type="submission" date="2017-12" db="EMBL/GenBank/DDBJ databases">
        <title>Gene loss provides genomic basis for host adaptation in cereal stripe rust fungi.</title>
        <authorList>
            <person name="Xia C."/>
        </authorList>
    </citation>
    <scope>NUCLEOTIDE SEQUENCE [LARGE SCALE GENOMIC DNA]</scope>
    <source>
        <strain evidence="2 3">93TX-2</strain>
    </source>
</reference>
<reference evidence="3" key="2">
    <citation type="journal article" date="2018" name="BMC Genomics">
        <title>Genomic insights into host adaptation between the wheat stripe rust pathogen (Puccinia striiformis f. sp. tritici) and the barley stripe rust pathogen (Puccinia striiformis f. sp. hordei).</title>
        <authorList>
            <person name="Xia C."/>
            <person name="Wang M."/>
            <person name="Yin C."/>
            <person name="Cornejo O.E."/>
            <person name="Hulbert S.H."/>
            <person name="Chen X."/>
        </authorList>
    </citation>
    <scope>NUCLEOTIDE SEQUENCE [LARGE SCALE GENOMIC DNA]</scope>
    <source>
        <strain evidence="3">93TX-2</strain>
    </source>
</reference>
<evidence type="ECO:0000313" key="3">
    <source>
        <dbReference type="Proteomes" id="UP000238274"/>
    </source>
</evidence>
<feature type="region of interest" description="Disordered" evidence="1">
    <location>
        <begin position="103"/>
        <end position="173"/>
    </location>
</feature>
<evidence type="ECO:0000313" key="2">
    <source>
        <dbReference type="EMBL" id="POW23381.1"/>
    </source>
</evidence>
<protein>
    <submittedName>
        <fullName evidence="2">Uncharacterized protein</fullName>
    </submittedName>
</protein>
<gene>
    <name evidence="2" type="ORF">PSHT_00304</name>
</gene>
<reference evidence="3" key="3">
    <citation type="journal article" date="2018" name="Mol. Plant Microbe Interact.">
        <title>Genome sequence resources for the wheat stripe rust pathogen (Puccinia striiformis f. sp. tritici) and the barley stripe rust pathogen (Puccinia striiformis f. sp. hordei).</title>
        <authorList>
            <person name="Xia C."/>
            <person name="Wang M."/>
            <person name="Yin C."/>
            <person name="Cornejo O.E."/>
            <person name="Hulbert S.H."/>
            <person name="Chen X."/>
        </authorList>
    </citation>
    <scope>NUCLEOTIDE SEQUENCE [LARGE SCALE GENOMIC DNA]</scope>
    <source>
        <strain evidence="3">93TX-2</strain>
    </source>
</reference>